<proteinExistence type="predicted"/>
<name>A0A3S0QXY7_9BACI</name>
<sequence>MESTMKSRLFFTTCAVAAIIAPIPTVEAATTNFTDIQSYSLETQQHIANLVEKQIINGVTPTTFAPKEEITRGQVVKMLGRFLVNSGIATVPNDWETTQYFIDISPQAKDRELLKYAAVVKSTGVFNGKLDGSLDSAGTISRENMALVLDRATQAMRGKSLVDIAIFSEDNVVDLFDAKEEAQEAIRALNALGISNVTEFNPKGNVQRVHFATFLSKAMQYMAPDYTESTITLNASELGFSSFSEVTNLNETSLNINFSTTEITISGDFAPDDFDTFFEWVDLKGKDLFGNEHFVSIDLQLNEKLQLEVAIEKNTISENLPAQALLMDSFTKATLKSISGSREPVTQDFVNRSVYSVSKNTNTNEIMELTLTGVVQNTGSKTVTDTIQYYIDFAGNIVLNQSAQNFTLDYRYYNTVSGDIFFNDEVIKDRTFYYLPVPSYTYWDFATFQNDATIDEILAFYQTDGTKKNFDFTKSKYVLIIDENKNVYGTLDLSEYDGFFEKYTFELQPPMDLTNSEIYGFGDVILEKQSNGKILATAVGFDVVNSLIVIVDEDGSEYYYEIQQTSNGYKLVEVDEEFYY</sequence>
<keyword evidence="5" id="KW-1185">Reference proteome</keyword>
<protein>
    <recommendedName>
        <fullName evidence="3">SLH domain-containing protein</fullName>
    </recommendedName>
</protein>
<feature type="chain" id="PRO_5018686315" description="SLH domain-containing protein" evidence="2">
    <location>
        <begin position="29"/>
        <end position="580"/>
    </location>
</feature>
<dbReference type="PROSITE" id="PS51272">
    <property type="entry name" value="SLH"/>
    <property type="match status" value="2"/>
</dbReference>
<evidence type="ECO:0000313" key="4">
    <source>
        <dbReference type="EMBL" id="RTQ96048.1"/>
    </source>
</evidence>
<comment type="caution">
    <text evidence="4">The sequence shown here is derived from an EMBL/GenBank/DDBJ whole genome shotgun (WGS) entry which is preliminary data.</text>
</comment>
<gene>
    <name evidence="4" type="ORF">EKG35_01385</name>
</gene>
<feature type="domain" description="SLH" evidence="3">
    <location>
        <begin position="30"/>
        <end position="93"/>
    </location>
</feature>
<feature type="domain" description="SLH" evidence="3">
    <location>
        <begin position="169"/>
        <end position="229"/>
    </location>
</feature>
<evidence type="ECO:0000313" key="5">
    <source>
        <dbReference type="Proteomes" id="UP000276349"/>
    </source>
</evidence>
<accession>A0A3S0QXY7</accession>
<feature type="signal peptide" evidence="2">
    <location>
        <begin position="1"/>
        <end position="28"/>
    </location>
</feature>
<dbReference type="EMBL" id="RXNR01000003">
    <property type="protein sequence ID" value="RTQ96048.1"/>
    <property type="molecule type" value="Genomic_DNA"/>
</dbReference>
<organism evidence="4 5">
    <name type="scientific">Lysinibacillus telephonicus</name>
    <dbReference type="NCBI Taxonomy" id="1714840"/>
    <lineage>
        <taxon>Bacteria</taxon>
        <taxon>Bacillati</taxon>
        <taxon>Bacillota</taxon>
        <taxon>Bacilli</taxon>
        <taxon>Bacillales</taxon>
        <taxon>Bacillaceae</taxon>
        <taxon>Lysinibacillus</taxon>
    </lineage>
</organism>
<dbReference type="Proteomes" id="UP000276349">
    <property type="component" value="Unassembled WGS sequence"/>
</dbReference>
<dbReference type="Pfam" id="PF00395">
    <property type="entry name" value="SLH"/>
    <property type="match status" value="1"/>
</dbReference>
<evidence type="ECO:0000259" key="3">
    <source>
        <dbReference type="PROSITE" id="PS51272"/>
    </source>
</evidence>
<reference evidence="4 5" key="1">
    <citation type="submission" date="2018-12" db="EMBL/GenBank/DDBJ databases">
        <authorList>
            <person name="Yu L."/>
        </authorList>
    </citation>
    <scope>NUCLEOTIDE SEQUENCE [LARGE SCALE GENOMIC DNA]</scope>
    <source>
        <strain evidence="4 5">S5H2222</strain>
    </source>
</reference>
<dbReference type="OrthoDB" id="9775889at2"/>
<dbReference type="InterPro" id="IPR001119">
    <property type="entry name" value="SLH_dom"/>
</dbReference>
<evidence type="ECO:0000256" key="2">
    <source>
        <dbReference type="SAM" id="SignalP"/>
    </source>
</evidence>
<keyword evidence="1 2" id="KW-0732">Signal</keyword>
<evidence type="ECO:0000256" key="1">
    <source>
        <dbReference type="ARBA" id="ARBA00022729"/>
    </source>
</evidence>
<dbReference type="AlphaFoldDB" id="A0A3S0QXY7"/>